<accession>A0A1W6Z2E9</accession>
<dbReference type="InterPro" id="IPR001890">
    <property type="entry name" value="RNA-binding_CRM"/>
</dbReference>
<dbReference type="Proteomes" id="UP000194139">
    <property type="component" value="Chromosome"/>
</dbReference>
<dbReference type="EMBL" id="CP021109">
    <property type="protein sequence ID" value="ARP87562.1"/>
    <property type="molecule type" value="Genomic_DNA"/>
</dbReference>
<evidence type="ECO:0000256" key="3">
    <source>
        <dbReference type="SAM" id="MobiDB-lite"/>
    </source>
</evidence>
<dbReference type="InterPro" id="IPR051925">
    <property type="entry name" value="RNA-binding_domain"/>
</dbReference>
<evidence type="ECO:0000313" key="5">
    <source>
        <dbReference type="EMBL" id="ARP87562.1"/>
    </source>
</evidence>
<dbReference type="PANTHER" id="PTHR40065:SF3">
    <property type="entry name" value="RNA-BINDING PROTEIN YHBY"/>
    <property type="match status" value="1"/>
</dbReference>
<dbReference type="InterPro" id="IPR035920">
    <property type="entry name" value="YhbY-like_sf"/>
</dbReference>
<dbReference type="PROSITE" id="PS51295">
    <property type="entry name" value="CRM"/>
    <property type="match status" value="1"/>
</dbReference>
<keyword evidence="6" id="KW-1185">Reference proteome</keyword>
<dbReference type="AlphaFoldDB" id="A0A1W6Z2E9"/>
<dbReference type="Pfam" id="PF01985">
    <property type="entry name" value="CRS1_YhbY"/>
    <property type="match status" value="1"/>
</dbReference>
<protein>
    <recommendedName>
        <fullName evidence="4">CRM domain-containing protein</fullName>
    </recommendedName>
</protein>
<feature type="compositionally biased region" description="Low complexity" evidence="3">
    <location>
        <begin position="180"/>
        <end position="205"/>
    </location>
</feature>
<evidence type="ECO:0000256" key="2">
    <source>
        <dbReference type="PROSITE-ProRule" id="PRU00626"/>
    </source>
</evidence>
<gene>
    <name evidence="5" type="ORF">CAL13_16135</name>
</gene>
<proteinExistence type="predicted"/>
<dbReference type="PANTHER" id="PTHR40065">
    <property type="entry name" value="RNA-BINDING PROTEIN YHBY"/>
    <property type="match status" value="1"/>
</dbReference>
<evidence type="ECO:0000256" key="1">
    <source>
        <dbReference type="ARBA" id="ARBA00022884"/>
    </source>
</evidence>
<reference evidence="5 6" key="1">
    <citation type="submission" date="2017-05" db="EMBL/GenBank/DDBJ databases">
        <title>Complete and WGS of Bordetella genogroups.</title>
        <authorList>
            <person name="Spilker T."/>
            <person name="LiPuma J."/>
        </authorList>
    </citation>
    <scope>NUCLEOTIDE SEQUENCE [LARGE SCALE GENOMIC DNA]</scope>
    <source>
        <strain evidence="5 6">AU17164</strain>
    </source>
</reference>
<dbReference type="GO" id="GO:0003723">
    <property type="term" value="F:RNA binding"/>
    <property type="evidence" value="ECO:0007669"/>
    <property type="project" value="UniProtKB-UniRule"/>
</dbReference>
<sequence>MPILEITSRERSALRSAAHALRPVVLIGDKGLSDAVLKEIDANLASHGLIKVRAGGEDRETREEMLAAICDALSCAPVHHLGKMLILYRPRPGMPSPAQADAPAKSAKRKPSEPYTPKKIAAEGKTLAKPARAPRKSAEPADETRRPAASRVTLNKAGKPARPSTRKTAAPAHGIPRRTGSALSLRAGARGARPAAGAARKTAKR</sequence>
<organism evidence="5 6">
    <name type="scientific">Bordetella genomosp. 9</name>
    <dbReference type="NCBI Taxonomy" id="1416803"/>
    <lineage>
        <taxon>Bacteria</taxon>
        <taxon>Pseudomonadati</taxon>
        <taxon>Pseudomonadota</taxon>
        <taxon>Betaproteobacteria</taxon>
        <taxon>Burkholderiales</taxon>
        <taxon>Alcaligenaceae</taxon>
        <taxon>Bordetella</taxon>
    </lineage>
</organism>
<feature type="region of interest" description="Disordered" evidence="3">
    <location>
        <begin position="95"/>
        <end position="205"/>
    </location>
</feature>
<dbReference type="Gene3D" id="3.30.110.60">
    <property type="entry name" value="YhbY-like"/>
    <property type="match status" value="1"/>
</dbReference>
<dbReference type="SMART" id="SM01103">
    <property type="entry name" value="CRS1_YhbY"/>
    <property type="match status" value="1"/>
</dbReference>
<evidence type="ECO:0000313" key="6">
    <source>
        <dbReference type="Proteomes" id="UP000194139"/>
    </source>
</evidence>
<name>A0A1W6Z2E9_9BORD</name>
<keyword evidence="1 2" id="KW-0694">RNA-binding</keyword>
<evidence type="ECO:0000259" key="4">
    <source>
        <dbReference type="PROSITE" id="PS51295"/>
    </source>
</evidence>
<dbReference type="RefSeq" id="WP_086072943.1">
    <property type="nucleotide sequence ID" value="NZ_CP021109.1"/>
</dbReference>
<feature type="domain" description="CRM" evidence="4">
    <location>
        <begin position="4"/>
        <end position="100"/>
    </location>
</feature>
<dbReference type="SUPFAM" id="SSF75471">
    <property type="entry name" value="YhbY-like"/>
    <property type="match status" value="1"/>
</dbReference>
<feature type="compositionally biased region" description="Basic and acidic residues" evidence="3">
    <location>
        <begin position="136"/>
        <end position="146"/>
    </location>
</feature>